<keyword evidence="4" id="KW-0378">Hydrolase</keyword>
<dbReference type="FunFam" id="3.90.190.10:FF:000051">
    <property type="entry name" value="Dual specificity phosphatase domain protein"/>
    <property type="match status" value="1"/>
</dbReference>
<dbReference type="InterPro" id="IPR000387">
    <property type="entry name" value="Tyr_Pase_dom"/>
</dbReference>
<evidence type="ECO:0000256" key="7">
    <source>
        <dbReference type="ARBA" id="ARBA00023209"/>
    </source>
</evidence>
<comment type="pathway">
    <text evidence="9">Phospholipid metabolism; phosphatidylglycerol biosynthesis; phosphatidylglycerol from CDP-diacylglycerol: step 2/2.</text>
</comment>
<accession>A0A7I8IHR7</accession>
<keyword evidence="7" id="KW-0594">Phospholipid biosynthesis</keyword>
<dbReference type="PROSITE" id="PS50056">
    <property type="entry name" value="TYR_PHOSPHATASE_2"/>
    <property type="match status" value="1"/>
</dbReference>
<dbReference type="SUPFAM" id="SSF52799">
    <property type="entry name" value="(Phosphotyrosine protein) phosphatases II"/>
    <property type="match status" value="1"/>
</dbReference>
<feature type="domain" description="Tyrosine specific protein phosphatases" evidence="14">
    <location>
        <begin position="102"/>
        <end position="170"/>
    </location>
</feature>
<organism evidence="15">
    <name type="scientific">Spirodela intermedia</name>
    <name type="common">Intermediate duckweed</name>
    <dbReference type="NCBI Taxonomy" id="51605"/>
    <lineage>
        <taxon>Eukaryota</taxon>
        <taxon>Viridiplantae</taxon>
        <taxon>Streptophyta</taxon>
        <taxon>Embryophyta</taxon>
        <taxon>Tracheophyta</taxon>
        <taxon>Spermatophyta</taxon>
        <taxon>Magnoliopsida</taxon>
        <taxon>Liliopsida</taxon>
        <taxon>Araceae</taxon>
        <taxon>Lemnoideae</taxon>
        <taxon>Spirodela</taxon>
    </lineage>
</organism>
<name>A0A7I8IHR7_SPIIN</name>
<dbReference type="InterPro" id="IPR020422">
    <property type="entry name" value="TYR_PHOSPHATASE_DUAL_dom"/>
</dbReference>
<dbReference type="InterPro" id="IPR044596">
    <property type="entry name" value="PTPMT1-like"/>
</dbReference>
<dbReference type="Gene3D" id="3.90.190.10">
    <property type="entry name" value="Protein tyrosine phosphatase superfamily"/>
    <property type="match status" value="1"/>
</dbReference>
<comment type="similarity">
    <text evidence="2">Belongs to the protein-tyrosine phosphatase family. Non-receptor class dual specificity subfamily.</text>
</comment>
<evidence type="ECO:0000256" key="10">
    <source>
        <dbReference type="ARBA" id="ARBA00024224"/>
    </source>
</evidence>
<evidence type="ECO:0000256" key="12">
    <source>
        <dbReference type="ARBA" id="ARBA00053902"/>
    </source>
</evidence>
<dbReference type="GO" id="GO:0048364">
    <property type="term" value="P:root development"/>
    <property type="evidence" value="ECO:0007669"/>
    <property type="project" value="UniProtKB-ARBA"/>
</dbReference>
<evidence type="ECO:0000256" key="8">
    <source>
        <dbReference type="ARBA" id="ARBA00023264"/>
    </source>
</evidence>
<dbReference type="Pfam" id="PF00782">
    <property type="entry name" value="DSPc"/>
    <property type="match status" value="1"/>
</dbReference>
<dbReference type="EC" id="3.1.3.27" evidence="10"/>
<dbReference type="PROSITE" id="PS50054">
    <property type="entry name" value="TYR_PHOSPHATASE_DUAL"/>
    <property type="match status" value="1"/>
</dbReference>
<comment type="catalytic activity">
    <reaction evidence="11">
        <text>a 1,2-diacyl-sn-glycero-3-phospho-(1'-sn-glycero-3'-phosphate) + H2O = a 1,2-diacyl-sn-glycero-3-phospho-(1'-sn-glycerol) + phosphate</text>
        <dbReference type="Rhea" id="RHEA:33751"/>
        <dbReference type="ChEBI" id="CHEBI:15377"/>
        <dbReference type="ChEBI" id="CHEBI:43474"/>
        <dbReference type="ChEBI" id="CHEBI:60110"/>
        <dbReference type="ChEBI" id="CHEBI:64716"/>
        <dbReference type="EC" id="3.1.3.27"/>
    </reaction>
    <physiologicalReaction direction="left-to-right" evidence="11">
        <dbReference type="Rhea" id="RHEA:33752"/>
    </physiologicalReaction>
</comment>
<evidence type="ECO:0000256" key="6">
    <source>
        <dbReference type="ARBA" id="ARBA00023098"/>
    </source>
</evidence>
<dbReference type="PROSITE" id="PS00383">
    <property type="entry name" value="TYR_PHOSPHATASE_1"/>
    <property type="match status" value="1"/>
</dbReference>
<dbReference type="InterPro" id="IPR000340">
    <property type="entry name" value="Dual-sp_phosphatase_cat-dom"/>
</dbReference>
<proteinExistence type="inferred from homology"/>
<comment type="pathway">
    <text evidence="1">Lipid metabolism.</text>
</comment>
<evidence type="ECO:0000256" key="5">
    <source>
        <dbReference type="ARBA" id="ARBA00022912"/>
    </source>
</evidence>
<reference evidence="15 16" key="1">
    <citation type="submission" date="2019-12" db="EMBL/GenBank/DDBJ databases">
        <authorList>
            <person name="Scholz U."/>
            <person name="Mascher M."/>
            <person name="Fiebig A."/>
        </authorList>
    </citation>
    <scope>NUCLEOTIDE SEQUENCE</scope>
</reference>
<feature type="domain" description="Tyrosine-protein phosphatase" evidence="13">
    <location>
        <begin position="34"/>
        <end position="181"/>
    </location>
</feature>
<dbReference type="PANTHER" id="PTHR46274:SF9">
    <property type="entry name" value="PHOSPHATIDYLGLYCEROPHOSPHATE PHOSPHATASE PTPMT1"/>
    <property type="match status" value="1"/>
</dbReference>
<keyword evidence="8" id="KW-1208">Phospholipid metabolism</keyword>
<evidence type="ECO:0000256" key="1">
    <source>
        <dbReference type="ARBA" id="ARBA00005189"/>
    </source>
</evidence>
<dbReference type="Proteomes" id="UP001189122">
    <property type="component" value="Unassembled WGS sequence"/>
</dbReference>
<dbReference type="GO" id="GO:0008654">
    <property type="term" value="P:phospholipid biosynthetic process"/>
    <property type="evidence" value="ECO:0007669"/>
    <property type="project" value="UniProtKB-KW"/>
</dbReference>
<sequence length="288" mass="31924">MGIKGQLSGGCPIPVLPTLLYNVVRNKIQTEFRWWDKIDDFLLLGAVPFPKDVLRLKQLGVCGVITMNEPYETLVPRSLYLAHGIENLVLPTRDYLFAPSFGDICRAVDFIHKNASCGKTTYVHCKAGRGRSTTIVLCYLVEHRQMDPAGAYNYVRLRRPRVLLAASQWQSLESDRCGRPEAPALGGELPELLERRHPFEESSFTIVSAADLDGYDEEDGRREVWAAEVSLVYRVQFAGRAALAGLSCFWVRRRRHLPGAPAKESCSLAAERAAGGHPCLLSGVAVGL</sequence>
<evidence type="ECO:0000256" key="2">
    <source>
        <dbReference type="ARBA" id="ARBA00008601"/>
    </source>
</evidence>
<dbReference type="GO" id="GO:0008962">
    <property type="term" value="F:phosphatidylglycerophosphatase activity"/>
    <property type="evidence" value="ECO:0007669"/>
    <property type="project" value="UniProtKB-EC"/>
</dbReference>
<keyword evidence="5" id="KW-0904">Protein phosphatase</keyword>
<dbReference type="EMBL" id="LR743589">
    <property type="protein sequence ID" value="CAA2616738.1"/>
    <property type="molecule type" value="Genomic_DNA"/>
</dbReference>
<dbReference type="PANTHER" id="PTHR46274">
    <property type="entry name" value="PHOSPHATIDYLINOSITOL PHOSPHATASE"/>
    <property type="match status" value="1"/>
</dbReference>
<evidence type="ECO:0000256" key="9">
    <source>
        <dbReference type="ARBA" id="ARBA00024192"/>
    </source>
</evidence>
<dbReference type="GO" id="GO:0004721">
    <property type="term" value="F:phosphoprotein phosphatase activity"/>
    <property type="evidence" value="ECO:0007669"/>
    <property type="project" value="UniProtKB-KW"/>
</dbReference>
<gene>
    <name evidence="15" type="ORF">SI7747_02002952</name>
</gene>
<evidence type="ECO:0000256" key="3">
    <source>
        <dbReference type="ARBA" id="ARBA00022516"/>
    </source>
</evidence>
<evidence type="ECO:0000256" key="4">
    <source>
        <dbReference type="ARBA" id="ARBA00022801"/>
    </source>
</evidence>
<keyword evidence="16" id="KW-1185">Reference proteome</keyword>
<keyword evidence="6" id="KW-0443">Lipid metabolism</keyword>
<evidence type="ECO:0000259" key="14">
    <source>
        <dbReference type="PROSITE" id="PS50056"/>
    </source>
</evidence>
<evidence type="ECO:0000256" key="11">
    <source>
        <dbReference type="ARBA" id="ARBA00050944"/>
    </source>
</evidence>
<dbReference type="InterPro" id="IPR029021">
    <property type="entry name" value="Prot-tyrosine_phosphatase-like"/>
</dbReference>
<evidence type="ECO:0000313" key="15">
    <source>
        <dbReference type="EMBL" id="CAA2616738.1"/>
    </source>
</evidence>
<dbReference type="InterPro" id="IPR016130">
    <property type="entry name" value="Tyr_Pase_AS"/>
</dbReference>
<evidence type="ECO:0000313" key="16">
    <source>
        <dbReference type="Proteomes" id="UP001189122"/>
    </source>
</evidence>
<dbReference type="AlphaFoldDB" id="A0A7I8IHR7"/>
<evidence type="ECO:0000259" key="13">
    <source>
        <dbReference type="PROSITE" id="PS50054"/>
    </source>
</evidence>
<protein>
    <recommendedName>
        <fullName evidence="10">phosphatidylglycerophosphatase</fullName>
        <ecNumber evidence="10">3.1.3.27</ecNumber>
    </recommendedName>
</protein>
<dbReference type="CDD" id="cd14524">
    <property type="entry name" value="PTPMT1"/>
    <property type="match status" value="1"/>
</dbReference>
<dbReference type="SMART" id="SM00195">
    <property type="entry name" value="DSPc"/>
    <property type="match status" value="1"/>
</dbReference>
<keyword evidence="3" id="KW-0444">Lipid biosynthesis</keyword>
<dbReference type="EMBL" id="CACRZD030000002">
    <property type="protein sequence ID" value="CAA6656412.1"/>
    <property type="molecule type" value="Genomic_DNA"/>
</dbReference>
<comment type="function">
    <text evidence="12">Exhibits phosphatidylglycerophosphate phosphatase activity. Involved in root growth and columella cells organization. May possess protein phosphatase activity.</text>
</comment>